<evidence type="ECO:0000313" key="10">
    <source>
        <dbReference type="Proteomes" id="UP001190700"/>
    </source>
</evidence>
<keyword evidence="4 7" id="KW-1133">Transmembrane helix</keyword>
<evidence type="ECO:0000256" key="3">
    <source>
        <dbReference type="ARBA" id="ARBA00022737"/>
    </source>
</evidence>
<gene>
    <name evidence="9" type="ORF">CYMTET_14885</name>
</gene>
<dbReference type="EMBL" id="LGRX02006256">
    <property type="protein sequence ID" value="KAK3277085.1"/>
    <property type="molecule type" value="Genomic_DNA"/>
</dbReference>
<evidence type="ECO:0000259" key="8">
    <source>
        <dbReference type="SMART" id="SM00181"/>
    </source>
</evidence>
<feature type="region of interest" description="Disordered" evidence="6">
    <location>
        <begin position="1804"/>
        <end position="1831"/>
    </location>
</feature>
<feature type="compositionally biased region" description="Acidic residues" evidence="6">
    <location>
        <begin position="2686"/>
        <end position="2698"/>
    </location>
</feature>
<feature type="compositionally biased region" description="Basic and acidic residues" evidence="6">
    <location>
        <begin position="1341"/>
        <end position="1358"/>
    </location>
</feature>
<feature type="compositionally biased region" description="Polar residues" evidence="6">
    <location>
        <begin position="1459"/>
        <end position="1470"/>
    </location>
</feature>
<feature type="compositionally biased region" description="Low complexity" evidence="6">
    <location>
        <begin position="1964"/>
        <end position="1976"/>
    </location>
</feature>
<feature type="region of interest" description="Disordered" evidence="6">
    <location>
        <begin position="2019"/>
        <end position="2043"/>
    </location>
</feature>
<feature type="region of interest" description="Disordered" evidence="6">
    <location>
        <begin position="1409"/>
        <end position="1503"/>
    </location>
</feature>
<dbReference type="InterPro" id="IPR002859">
    <property type="entry name" value="PKD/REJ-like"/>
</dbReference>
<dbReference type="PANTHER" id="PTHR46730">
    <property type="entry name" value="POLYCYSTIN-1"/>
    <property type="match status" value="1"/>
</dbReference>
<reference evidence="9 10" key="1">
    <citation type="journal article" date="2015" name="Genome Biol. Evol.">
        <title>Comparative Genomics of a Bacterivorous Green Alga Reveals Evolutionary Causalities and Consequences of Phago-Mixotrophic Mode of Nutrition.</title>
        <authorList>
            <person name="Burns J.A."/>
            <person name="Paasch A."/>
            <person name="Narechania A."/>
            <person name="Kim E."/>
        </authorList>
    </citation>
    <scope>NUCLEOTIDE SEQUENCE [LARGE SCALE GENOMIC DNA]</scope>
    <source>
        <strain evidence="9 10">PLY_AMNH</strain>
    </source>
</reference>
<comment type="caution">
    <text evidence="9">The sequence shown here is derived from an EMBL/GenBank/DDBJ whole genome shotgun (WGS) entry which is preliminary data.</text>
</comment>
<evidence type="ECO:0000256" key="1">
    <source>
        <dbReference type="ARBA" id="ARBA00004370"/>
    </source>
</evidence>
<evidence type="ECO:0000256" key="7">
    <source>
        <dbReference type="SAM" id="Phobius"/>
    </source>
</evidence>
<feature type="region of interest" description="Disordered" evidence="6">
    <location>
        <begin position="1272"/>
        <end position="1297"/>
    </location>
</feature>
<feature type="transmembrane region" description="Helical" evidence="7">
    <location>
        <begin position="1234"/>
        <end position="1256"/>
    </location>
</feature>
<proteinExistence type="predicted"/>
<keyword evidence="5 7" id="KW-0472">Membrane</keyword>
<keyword evidence="3" id="KW-0677">Repeat</keyword>
<comment type="subcellular location">
    <subcellularLocation>
        <location evidence="1">Membrane</location>
    </subcellularLocation>
</comment>
<keyword evidence="10" id="KW-1185">Reference proteome</keyword>
<protein>
    <recommendedName>
        <fullName evidence="8">EGF-like domain-containing protein</fullName>
    </recommendedName>
</protein>
<dbReference type="Pfam" id="PF02010">
    <property type="entry name" value="REJ"/>
    <property type="match status" value="1"/>
</dbReference>
<keyword evidence="2 7" id="KW-0812">Transmembrane</keyword>
<feature type="region of interest" description="Disordered" evidence="6">
    <location>
        <begin position="1754"/>
        <end position="1776"/>
    </location>
</feature>
<feature type="compositionally biased region" description="Polar residues" evidence="6">
    <location>
        <begin position="1479"/>
        <end position="1489"/>
    </location>
</feature>
<feature type="region of interest" description="Disordered" evidence="6">
    <location>
        <begin position="1534"/>
        <end position="1577"/>
    </location>
</feature>
<dbReference type="SMART" id="SM00181">
    <property type="entry name" value="EGF"/>
    <property type="match status" value="2"/>
</dbReference>
<feature type="transmembrane region" description="Helical" evidence="7">
    <location>
        <begin position="2616"/>
        <end position="2643"/>
    </location>
</feature>
<feature type="compositionally biased region" description="Basic residues" evidence="6">
    <location>
        <begin position="1813"/>
        <end position="1825"/>
    </location>
</feature>
<dbReference type="GO" id="GO:0005261">
    <property type="term" value="F:monoatomic cation channel activity"/>
    <property type="evidence" value="ECO:0007669"/>
    <property type="project" value="TreeGrafter"/>
</dbReference>
<evidence type="ECO:0000256" key="5">
    <source>
        <dbReference type="ARBA" id="ARBA00023136"/>
    </source>
</evidence>
<feature type="compositionally biased region" description="Low complexity" evidence="6">
    <location>
        <begin position="1914"/>
        <end position="1939"/>
    </location>
</feature>
<feature type="region of interest" description="Disordered" evidence="6">
    <location>
        <begin position="2675"/>
        <end position="2701"/>
    </location>
</feature>
<feature type="transmembrane region" description="Helical" evidence="7">
    <location>
        <begin position="1205"/>
        <end position="1227"/>
    </location>
</feature>
<dbReference type="GO" id="GO:0006816">
    <property type="term" value="P:calcium ion transport"/>
    <property type="evidence" value="ECO:0007669"/>
    <property type="project" value="TreeGrafter"/>
</dbReference>
<feature type="transmembrane region" description="Helical" evidence="7">
    <location>
        <begin position="2446"/>
        <end position="2468"/>
    </location>
</feature>
<evidence type="ECO:0000256" key="6">
    <source>
        <dbReference type="SAM" id="MobiDB-lite"/>
    </source>
</evidence>
<feature type="domain" description="EGF-like" evidence="8">
    <location>
        <begin position="141"/>
        <end position="180"/>
    </location>
</feature>
<name>A0AAE0L9W3_9CHLO</name>
<feature type="transmembrane region" description="Helical" evidence="7">
    <location>
        <begin position="2488"/>
        <end position="2510"/>
    </location>
</feature>
<accession>A0AAE0L9W3</accession>
<sequence length="2711" mass="293823">MGYWRIAVNGDGHWNDLDDGMWLSLWYPSGGYCLFEGVGDSSAAGSIYVQCLGAFSPAGGLVIDTHFMGYWHLVVNGDGHWNDLDDGMWLSLWYPSDGVNNGNCDPLTSCSQSSALVTPFCGACPAGFSGTGDTACLEEDGCAAEPCFPGVECVDIPAPGVGRACGSCPEGYRGDGGACELCTMALHMDPAMSSIADGGQVKRSTGNQLVAAFDGLNEADCTFSQGVQYIWRGTSSNGVVTELDSDVNRRETPTLYLPEGTLTTGVEYAMQLTATLAGNGKVTAATRTRFSVVSQPLVALIRGGPVYTGEGLPVELDAGDSYDPDGIEEKMTFRWTCVKTARTTSATEKYCRTVSGQLLSPSSLIGPRLSLKLQGSAEGSEYLLSCLVTKLTRSANASTLLTIGLGKELPVPAISPLRTKQNTGSKLTLTSQVVSTQPETLSLAWTVEPVEGTGPAVDLAEAASTSLSSLDLVIFPNMLAEGLTYRFSLSCTDANGVAWTSSDVRVNSPPHSGTYHVSPAEGFVYETAFEHEGSDWKDDADDMPLWYQLRYQVVGASDGGAPEMLTQWQPSGMFQHLVAGSGAEEHLHQVTVYLFVQDSLGAQASAAQNVTVKPLAFEDRAAQDQYLLDGLEDAAQEIRIGQDPCDAILSLSAILNVESFQNKWSPMTDDELHELADAGEGASGLLNVSGEEEALLRARQAQRETMLSLTRDAWGGLLSQTTDTITRVAELVASITPVPAELTAASRSEVLLIGESLVARTRSSTHASPSPSRVPQLGLKAAHALANGLSGAVLSVAGNTNQSVEVTAAVEIMHAAAFSAMQHMVPGEQPAVVSSAVVSSVAQCDDIGSNATRIFTEPLQSPSGAAVTFRRSLADALLESSEGVTEGRRIMYTALVSSAVDWHHDNDTVLSRHGAGSENTTRSRRKLLAPGKLLSDGVLSNVTSISLYNGTQEDDVLSVHGLEEAFTFTLALRSPGEQHPNTAVNTGSQDFPHDPQVADVEWLLPEAGGEGRSMRSPGSAHCAFFYDATHTADNETAAGGYYSTEGCTTMPNPLPAGATTFWREANVSMLESLDAAWEVTNTTLLSGCREAWVEALADEATDAWEDGRAMAAGSSRKVRAYVGEDCAISDPRNEAGCWWDWRLQAFAGPGCVWTPQLGCMCTHLTDFAAAQSTNMGTRRFPTEVAVLDYNDAASLSAAGIASSTALLTVLSVFMLGSCLLFCVSNWFHNRERMLLLIALVNPIGGTFSSFGEVWTWSLVDNVGTAHDVRLSAPNTPAQKADHHPDSDQTRPLDAAARPPLATGWSLRTRKHRRRSLGQAMAQLAATADAVYDSVDTDDDISSIHDSHDSVSEDGDVNRVCRRYSNSPPSVEGAELEAANRDQQQVLNAFKRRSVISCFMPRMSFAAMNASGSDDDHGERTHGNNAADRTMHRTSQPLRERNPPSDVSTSTVTAGDEHSPQMSDSSSTLLSRQELRDAQMPSQDDTQQSDAGKVAGEEMQTQRGENVVLGNTRSNSPAHVVQVYVDQAAHAGPTCRLKHPASMSDMHRTMSVRRLQSGKRRRPPPRAASTEHSSMQPALLLQRPATQAALRVLPFALFDSDDGDQMLLTQRATLGNTAATDDINLGGVGVLDLRYTSSGTTDHDVARPDKHTSCSLESARAGLPADLCSPPSSVVDGYMSSEHILDEESWRRAVHTELLGMGPSSYDDGSGPHGTVCSCEQDPRLWQSSPAPRHRQGRSLKALWHRVCATFSALGSSRGGRDSNSGRMSHTRGRSVRRAALLLRAAPGKPKARWNPFRAVRSQFEQDGHPPVQRSRHHRPSPKRASRSVSASQNVRVLNARALFKILKINIFRLQLCIPLDYLEEVARQDYCRRKSELPSLDSHLEIEKTRVDPVSFAGFQSADSHNAAQRLEEASPAGAAASHAQSSAEAVAEASTSAADPEADDYCQEPGKVVRARKMQQRVSSKTSSKLSSPSSKSLKAAISRNFLSGYFFSTSVSRKRLLQHQRVRTSVASLAARRETSRDGIATTPDGAHRRGSTPQWQPQHLPVERMLGTALVQAFLSMNAILSKQDLNAQSVQASLLPWQMSDDRPFSWYVSTFKVFLTSLKGAGWYQRSHLWNLLFLQRSDGSYKMSVHLATVLKTGRPLEDLTSNPVAAFDPLVLEESMPRDLMEKLGLEVEIDVPDARSGASSPGTATHDLWATLLAVQRLRAFPFTWIENPDAAPWEQVSIQSKSERFIAGLCQRHPALQNRLVELEEIASEYIQDWSEKHNSRIADMYAAQQSLGHPPGGHSFSERLRRSFQDTFRQRMAKEGSLQRGTKAGWKSFKQKVSWLAKAHPLTAIFLVTATEPFTRSDRILVQANTFICMLLFAVFFFYTKAANCCIQLRTHLACPSSSDLDAPCLGFPTCAALLIVADYGDAAPEELLTGEDILCTAFPQSTYVDRIWMILIMIGILTPLTIMLSNLFVAAANADIPRNFQIRQVPKNVVGDAGITFAVLQTVLLTLYALFFKFEKMNKAIAVTFVAVIGAIVKSERVQAALAFICCCCCCCRPSDASARNRERALLSEFGMSSLQASMQAVAYCIIAVLWFAIAWGLLTYAMLFRDMMSAEAENDFFRLWAISFGLSLFGVETIQIIIVQIFAKLIGVQIHVLFEDIDPAVLWFEKFVISKMSSEDEGEDNRQNDDDAGDQDMGDDADAFGGIHDAMRDAN</sequence>
<dbReference type="Proteomes" id="UP001190700">
    <property type="component" value="Unassembled WGS sequence"/>
</dbReference>
<dbReference type="GO" id="GO:0005886">
    <property type="term" value="C:plasma membrane"/>
    <property type="evidence" value="ECO:0007669"/>
    <property type="project" value="TreeGrafter"/>
</dbReference>
<dbReference type="InterPro" id="IPR000742">
    <property type="entry name" value="EGF"/>
</dbReference>
<feature type="region of interest" description="Disordered" evidence="6">
    <location>
        <begin position="1905"/>
        <end position="1976"/>
    </location>
</feature>
<feature type="transmembrane region" description="Helical" evidence="7">
    <location>
        <begin position="2358"/>
        <end position="2378"/>
    </location>
</feature>
<evidence type="ECO:0000256" key="2">
    <source>
        <dbReference type="ARBA" id="ARBA00022692"/>
    </source>
</evidence>
<evidence type="ECO:0000313" key="9">
    <source>
        <dbReference type="EMBL" id="KAK3277085.1"/>
    </source>
</evidence>
<dbReference type="PANTHER" id="PTHR46730:SF1">
    <property type="entry name" value="PLAT DOMAIN-CONTAINING PROTEIN"/>
    <property type="match status" value="1"/>
</dbReference>
<feature type="region of interest" description="Disordered" evidence="6">
    <location>
        <begin position="1341"/>
        <end position="1377"/>
    </location>
</feature>
<feature type="transmembrane region" description="Helical" evidence="7">
    <location>
        <begin position="2580"/>
        <end position="2604"/>
    </location>
</feature>
<evidence type="ECO:0000256" key="4">
    <source>
        <dbReference type="ARBA" id="ARBA00022989"/>
    </source>
</evidence>
<feature type="domain" description="EGF-like" evidence="8">
    <location>
        <begin position="103"/>
        <end position="137"/>
    </location>
</feature>
<dbReference type="Gene3D" id="2.10.25.10">
    <property type="entry name" value="Laminin"/>
    <property type="match status" value="1"/>
</dbReference>
<feature type="compositionally biased region" description="Basic and acidic residues" evidence="6">
    <location>
        <begin position="1279"/>
        <end position="1290"/>
    </location>
</feature>
<organism evidence="9 10">
    <name type="scientific">Cymbomonas tetramitiformis</name>
    <dbReference type="NCBI Taxonomy" id="36881"/>
    <lineage>
        <taxon>Eukaryota</taxon>
        <taxon>Viridiplantae</taxon>
        <taxon>Chlorophyta</taxon>
        <taxon>Pyramimonadophyceae</taxon>
        <taxon>Pyramimonadales</taxon>
        <taxon>Pyramimonadaceae</taxon>
        <taxon>Cymbomonas</taxon>
    </lineage>
</organism>